<dbReference type="EC" id="2.7.1.180" evidence="1 10"/>
<dbReference type="PANTHER" id="PTHR30040">
    <property type="entry name" value="THIAMINE BIOSYNTHESIS LIPOPROTEIN APBE"/>
    <property type="match status" value="1"/>
</dbReference>
<dbReference type="InterPro" id="IPR003374">
    <property type="entry name" value="ApbE-like_sf"/>
</dbReference>
<dbReference type="EMBL" id="CP042914">
    <property type="protein sequence ID" value="QEG40507.1"/>
    <property type="molecule type" value="Genomic_DNA"/>
</dbReference>
<evidence type="ECO:0000313" key="12">
    <source>
        <dbReference type="EMBL" id="QEG40507.1"/>
    </source>
</evidence>
<keyword evidence="3 10" id="KW-0285">Flavoprotein</keyword>
<protein>
    <recommendedName>
        <fullName evidence="2 10">FAD:protein FMN transferase</fullName>
        <ecNumber evidence="1 10">2.7.1.180</ecNumber>
    </recommendedName>
    <alternativeName>
        <fullName evidence="8 10">Flavin transferase</fullName>
    </alternativeName>
</protein>
<evidence type="ECO:0000256" key="5">
    <source>
        <dbReference type="ARBA" id="ARBA00022723"/>
    </source>
</evidence>
<keyword evidence="13" id="KW-1185">Reference proteome</keyword>
<dbReference type="KEGG" id="rul:UC8_25210"/>
<dbReference type="Proteomes" id="UP000325286">
    <property type="component" value="Chromosome"/>
</dbReference>
<dbReference type="GO" id="GO:0046872">
    <property type="term" value="F:metal ion binding"/>
    <property type="evidence" value="ECO:0007669"/>
    <property type="project" value="UniProtKB-UniRule"/>
</dbReference>
<organism evidence="12 13">
    <name type="scientific">Roseimaritima ulvae</name>
    <dbReference type="NCBI Taxonomy" id="980254"/>
    <lineage>
        <taxon>Bacteria</taxon>
        <taxon>Pseudomonadati</taxon>
        <taxon>Planctomycetota</taxon>
        <taxon>Planctomycetia</taxon>
        <taxon>Pirellulales</taxon>
        <taxon>Pirellulaceae</taxon>
        <taxon>Roseimaritima</taxon>
    </lineage>
</organism>
<dbReference type="PANTHER" id="PTHR30040:SF2">
    <property type="entry name" value="FAD:PROTEIN FMN TRANSFERASE"/>
    <property type="match status" value="1"/>
</dbReference>
<gene>
    <name evidence="12" type="primary">apbE_1</name>
    <name evidence="12" type="ORF">UC8_25210</name>
</gene>
<evidence type="ECO:0000256" key="1">
    <source>
        <dbReference type="ARBA" id="ARBA00011955"/>
    </source>
</evidence>
<keyword evidence="5 10" id="KW-0479">Metal-binding</keyword>
<keyword evidence="7 10" id="KW-0460">Magnesium</keyword>
<keyword evidence="6 10" id="KW-0274">FAD</keyword>
<dbReference type="PIRSF" id="PIRSF006268">
    <property type="entry name" value="ApbE"/>
    <property type="match status" value="1"/>
</dbReference>
<dbReference type="InterPro" id="IPR024932">
    <property type="entry name" value="ApbE"/>
</dbReference>
<evidence type="ECO:0000313" key="13">
    <source>
        <dbReference type="Proteomes" id="UP000325286"/>
    </source>
</evidence>
<dbReference type="SUPFAM" id="SSF143631">
    <property type="entry name" value="ApbE-like"/>
    <property type="match status" value="1"/>
</dbReference>
<evidence type="ECO:0000256" key="2">
    <source>
        <dbReference type="ARBA" id="ARBA00016337"/>
    </source>
</evidence>
<dbReference type="GO" id="GO:0016740">
    <property type="term" value="F:transferase activity"/>
    <property type="evidence" value="ECO:0007669"/>
    <property type="project" value="UniProtKB-UniRule"/>
</dbReference>
<keyword evidence="4 10" id="KW-0808">Transferase</keyword>
<evidence type="ECO:0000256" key="4">
    <source>
        <dbReference type="ARBA" id="ARBA00022679"/>
    </source>
</evidence>
<feature type="binding site" evidence="11">
    <location>
        <position position="255"/>
    </location>
    <ligand>
        <name>Mg(2+)</name>
        <dbReference type="ChEBI" id="CHEBI:18420"/>
    </ligand>
</feature>
<accession>A0A5B9QN35</accession>
<evidence type="ECO:0000256" key="7">
    <source>
        <dbReference type="ARBA" id="ARBA00022842"/>
    </source>
</evidence>
<evidence type="ECO:0000256" key="6">
    <source>
        <dbReference type="ARBA" id="ARBA00022827"/>
    </source>
</evidence>
<comment type="cofactor">
    <cofactor evidence="11">
        <name>Mg(2+)</name>
        <dbReference type="ChEBI" id="CHEBI:18420"/>
    </cofactor>
    <cofactor evidence="11">
        <name>Mn(2+)</name>
        <dbReference type="ChEBI" id="CHEBI:29035"/>
    </cofactor>
    <text evidence="11">Magnesium. Can also use manganese.</text>
</comment>
<evidence type="ECO:0000256" key="3">
    <source>
        <dbReference type="ARBA" id="ARBA00022630"/>
    </source>
</evidence>
<evidence type="ECO:0000256" key="11">
    <source>
        <dbReference type="PIRSR" id="PIRSR006268-2"/>
    </source>
</evidence>
<name>A0A5B9QN35_9BACT</name>
<keyword evidence="12" id="KW-0449">Lipoprotein</keyword>
<dbReference type="AlphaFoldDB" id="A0A5B9QN35"/>
<evidence type="ECO:0000256" key="10">
    <source>
        <dbReference type="PIRNR" id="PIRNR006268"/>
    </source>
</evidence>
<evidence type="ECO:0000256" key="8">
    <source>
        <dbReference type="ARBA" id="ARBA00031306"/>
    </source>
</evidence>
<dbReference type="Pfam" id="PF02424">
    <property type="entry name" value="ApbE"/>
    <property type="match status" value="1"/>
</dbReference>
<dbReference type="RefSeq" id="WP_238388839.1">
    <property type="nucleotide sequence ID" value="NZ_CP042914.1"/>
</dbReference>
<dbReference type="Gene3D" id="3.10.520.10">
    <property type="entry name" value="ApbE-like domains"/>
    <property type="match status" value="1"/>
</dbReference>
<evidence type="ECO:0000256" key="9">
    <source>
        <dbReference type="ARBA" id="ARBA00048540"/>
    </source>
</evidence>
<feature type="binding site" evidence="11">
    <location>
        <position position="259"/>
    </location>
    <ligand>
        <name>Mg(2+)</name>
        <dbReference type="ChEBI" id="CHEBI:18420"/>
    </ligand>
</feature>
<sequence length="307" mass="32788">MATEFVVLLPADCGHQLDAALDCLAPVSELESRLSVYRADSDVSRLNAADGQPCRVHGDVIEVLQLAAGLAERTEGAFDVTAGPLIDAWGFTTRSGRKPTADEVQQAREKVGWQDVQIDAEAGTVLLGRPGMRINLGAIGKGFAIDRVAAELNRQGIENYLLHGGHSTILARGATEPETDPDAGWLLGLQHPGNPHQRLGEIRLRDVAMSTSGPGKQFFHHRGKRYGHVIDPRSGWPAGDLESLTVLTKSATESDALATGLFVCGEQAARQFADDNVTPLYAVKAKQRQGEVEVRMAGGAVWAGVEG</sequence>
<feature type="binding site" evidence="11">
    <location>
        <position position="138"/>
    </location>
    <ligand>
        <name>Mg(2+)</name>
        <dbReference type="ChEBI" id="CHEBI:18420"/>
    </ligand>
</feature>
<proteinExistence type="inferred from homology"/>
<reference evidence="12 13" key="1">
    <citation type="submission" date="2019-08" db="EMBL/GenBank/DDBJ databases">
        <title>Deep-cultivation of Planctomycetes and their phenomic and genomic characterization uncovers novel biology.</title>
        <authorList>
            <person name="Wiegand S."/>
            <person name="Jogler M."/>
            <person name="Boedeker C."/>
            <person name="Pinto D."/>
            <person name="Vollmers J."/>
            <person name="Rivas-Marin E."/>
            <person name="Kohn T."/>
            <person name="Peeters S.H."/>
            <person name="Heuer A."/>
            <person name="Rast P."/>
            <person name="Oberbeckmann S."/>
            <person name="Bunk B."/>
            <person name="Jeske O."/>
            <person name="Meyerdierks A."/>
            <person name="Storesund J.E."/>
            <person name="Kallscheuer N."/>
            <person name="Luecker S."/>
            <person name="Lage O.M."/>
            <person name="Pohl T."/>
            <person name="Merkel B.J."/>
            <person name="Hornburger P."/>
            <person name="Mueller R.-W."/>
            <person name="Bruemmer F."/>
            <person name="Labrenz M."/>
            <person name="Spormann A.M."/>
            <person name="Op den Camp H."/>
            <person name="Overmann J."/>
            <person name="Amann R."/>
            <person name="Jetten M.S.M."/>
            <person name="Mascher T."/>
            <person name="Medema M.H."/>
            <person name="Devos D.P."/>
            <person name="Kaster A.-K."/>
            <person name="Ovreas L."/>
            <person name="Rohde M."/>
            <person name="Galperin M.Y."/>
            <person name="Jogler C."/>
        </authorList>
    </citation>
    <scope>NUCLEOTIDE SEQUENCE [LARGE SCALE GENOMIC DNA]</scope>
    <source>
        <strain evidence="12 13">UC8</strain>
    </source>
</reference>
<comment type="similarity">
    <text evidence="10">Belongs to the ApbE family.</text>
</comment>
<comment type="catalytic activity">
    <reaction evidence="9 10">
        <text>L-threonyl-[protein] + FAD = FMN-L-threonyl-[protein] + AMP + H(+)</text>
        <dbReference type="Rhea" id="RHEA:36847"/>
        <dbReference type="Rhea" id="RHEA-COMP:11060"/>
        <dbReference type="Rhea" id="RHEA-COMP:11061"/>
        <dbReference type="ChEBI" id="CHEBI:15378"/>
        <dbReference type="ChEBI" id="CHEBI:30013"/>
        <dbReference type="ChEBI" id="CHEBI:57692"/>
        <dbReference type="ChEBI" id="CHEBI:74257"/>
        <dbReference type="ChEBI" id="CHEBI:456215"/>
        <dbReference type="EC" id="2.7.1.180"/>
    </reaction>
</comment>